<protein>
    <submittedName>
        <fullName evidence="1">Uncharacterized protein OSJNBa0049O12.6</fullName>
    </submittedName>
</protein>
<proteinExistence type="predicted"/>
<dbReference type="EMBL" id="AC069158">
    <property type="protein sequence ID" value="AAK98694.1"/>
    <property type="molecule type" value="Genomic_DNA"/>
</dbReference>
<evidence type="ECO:0000313" key="1">
    <source>
        <dbReference type="EMBL" id="AAK98694.1"/>
    </source>
</evidence>
<reference evidence="1" key="1">
    <citation type="submission" date="2001-09" db="EMBL/GenBank/DDBJ databases">
        <title>Genomic Sequence for Oryza sativa, Nipponbare strain, clone OSJNBa0049O12, from chromosome 2, complete sequence.</title>
        <authorList>
            <person name="Spiegel L."/>
            <person name="Nascimento L."/>
            <person name="de la Bastide M."/>
            <person name="Kirchoff K."/>
            <person name="Preston R."/>
            <person name="King L."/>
            <person name="Vil M.D."/>
            <person name="Baker J."/>
            <person name="Zutavern T."/>
            <person name="Santos L."/>
            <person name="Miller B."/>
            <person name="Kuit K."/>
            <person name="Cunnius D.M."/>
            <person name="Balija V."/>
            <person name="Shah R."/>
            <person name="Bahret A."/>
            <person name="Bell M."/>
            <person name="Yang C."/>
            <person name="Palmer L."/>
            <person name="O'Shaughnessy A."/>
            <person name="Dedhia N."/>
            <person name="McCombie W.R."/>
        </authorList>
    </citation>
    <scope>NUCLEOTIDE SEQUENCE</scope>
    <source>
        <strain evidence="1">Nipponbare</strain>
    </source>
</reference>
<dbReference type="AlphaFoldDB" id="Q948G8"/>
<sequence>MAVVTEDKDDEHERMWARTGGWKWMTTTSAKDEDGRRDACDARCRGGRVRRLWRRWATTTGQLWAMTVATSEGDGTWDQPIRTLQSLQYMEMYYTITGRYNS</sequence>
<name>Q948G8_ORYSA</name>
<organism evidence="1">
    <name type="scientific">Oryza sativa</name>
    <name type="common">Rice</name>
    <dbReference type="NCBI Taxonomy" id="4530"/>
    <lineage>
        <taxon>Eukaryota</taxon>
        <taxon>Viridiplantae</taxon>
        <taxon>Streptophyta</taxon>
        <taxon>Embryophyta</taxon>
        <taxon>Tracheophyta</taxon>
        <taxon>Spermatophyta</taxon>
        <taxon>Magnoliopsida</taxon>
        <taxon>Liliopsida</taxon>
        <taxon>Poales</taxon>
        <taxon>Poaceae</taxon>
        <taxon>BOP clade</taxon>
        <taxon>Oryzoideae</taxon>
        <taxon>Oryzeae</taxon>
        <taxon>Oryzinae</taxon>
        <taxon>Oryza</taxon>
    </lineage>
</organism>
<accession>Q948G8</accession>
<gene>
    <name evidence="1" type="primary">OSJNBa0049O12.6</name>
</gene>